<organism evidence="4">
    <name type="scientific">Soboliphyme baturini</name>
    <dbReference type="NCBI Taxonomy" id="241478"/>
    <lineage>
        <taxon>Eukaryota</taxon>
        <taxon>Metazoa</taxon>
        <taxon>Ecdysozoa</taxon>
        <taxon>Nematoda</taxon>
        <taxon>Enoplea</taxon>
        <taxon>Dorylaimia</taxon>
        <taxon>Dioctophymatida</taxon>
        <taxon>Dioctophymatoidea</taxon>
        <taxon>Soboliphymatidae</taxon>
        <taxon>Soboliphyme</taxon>
    </lineage>
</organism>
<dbReference type="AlphaFoldDB" id="A0A183J159"/>
<reference evidence="4" key="1">
    <citation type="submission" date="2016-06" db="UniProtKB">
        <authorList>
            <consortium name="WormBaseParasite"/>
        </authorList>
    </citation>
    <scope>IDENTIFICATION</scope>
</reference>
<evidence type="ECO:0000313" key="2">
    <source>
        <dbReference type="EMBL" id="VDP24234.1"/>
    </source>
</evidence>
<gene>
    <name evidence="2" type="ORF">SBAD_LOCUS9607</name>
</gene>
<evidence type="ECO:0000313" key="3">
    <source>
        <dbReference type="Proteomes" id="UP000270296"/>
    </source>
</evidence>
<reference evidence="2 3" key="2">
    <citation type="submission" date="2018-11" db="EMBL/GenBank/DDBJ databases">
        <authorList>
            <consortium name="Pathogen Informatics"/>
        </authorList>
    </citation>
    <scope>NUCLEOTIDE SEQUENCE [LARGE SCALE GENOMIC DNA]</scope>
</reference>
<dbReference type="WBParaSite" id="SBAD_0000995501-mRNA-1">
    <property type="protein sequence ID" value="SBAD_0000995501-mRNA-1"/>
    <property type="gene ID" value="SBAD_0000995501"/>
</dbReference>
<name>A0A183J159_9BILA</name>
<dbReference type="InterPro" id="IPR006797">
    <property type="entry name" value="PRELI/MSF1_dom"/>
</dbReference>
<dbReference type="Proteomes" id="UP000270296">
    <property type="component" value="Unassembled WGS sequence"/>
</dbReference>
<dbReference type="GO" id="GO:0005758">
    <property type="term" value="C:mitochondrial intermembrane space"/>
    <property type="evidence" value="ECO:0007669"/>
    <property type="project" value="InterPro"/>
</dbReference>
<feature type="domain" description="PRELI/MSF1" evidence="1">
    <location>
        <begin position="1"/>
        <end position="161"/>
    </location>
</feature>
<proteinExistence type="predicted"/>
<dbReference type="PROSITE" id="PS50904">
    <property type="entry name" value="PRELI_MSF1"/>
    <property type="match status" value="1"/>
</dbReference>
<protein>
    <submittedName>
        <fullName evidence="4">PRELI/MSF1 domain-containing protein</fullName>
    </submittedName>
</protein>
<keyword evidence="3" id="KW-1185">Reference proteome</keyword>
<dbReference type="EMBL" id="UZAM01012933">
    <property type="protein sequence ID" value="VDP24234.1"/>
    <property type="molecule type" value="Genomic_DNA"/>
</dbReference>
<dbReference type="Pfam" id="PF04707">
    <property type="entry name" value="PRELI"/>
    <property type="match status" value="1"/>
</dbReference>
<accession>A0A183J159</accession>
<sequence length="161" mass="18433">MKFWSSQYVFQYDWETVASAAWRKYPNPLKPEVTGIDILGRAVSDDGVLKTTRVIRTEWRIPRWATSLIGLENPSYALEHSEVSAKSKQMLLKTTNLNCRNFVSVHETLQYTPDPVDSTRTLMEQSVCISVRGVPLISYMESILTSTFSFNADKVCVVFYH</sequence>
<dbReference type="PANTHER" id="PTHR11158">
    <property type="entry name" value="MSF1/PX19 RELATED"/>
    <property type="match status" value="1"/>
</dbReference>
<evidence type="ECO:0000259" key="1">
    <source>
        <dbReference type="PROSITE" id="PS50904"/>
    </source>
</evidence>
<evidence type="ECO:0000313" key="4">
    <source>
        <dbReference type="WBParaSite" id="SBAD_0000995501-mRNA-1"/>
    </source>
</evidence>
<dbReference type="InterPro" id="IPR037365">
    <property type="entry name" value="Slowmo/Ups"/>
</dbReference>
<dbReference type="OrthoDB" id="407630at2759"/>